<dbReference type="InterPro" id="IPR014914">
    <property type="entry name" value="RES_dom"/>
</dbReference>
<evidence type="ECO:0000259" key="1">
    <source>
        <dbReference type="Pfam" id="PF08808"/>
    </source>
</evidence>
<reference evidence="2 3" key="1">
    <citation type="journal article" date="2012" name="J. Bacteriol.">
        <title>Genome sequence of Thalassospira xiamenensis type strain M-5.</title>
        <authorList>
            <person name="Lai Q."/>
            <person name="Shao Z."/>
        </authorList>
    </citation>
    <scope>NUCLEOTIDE SEQUENCE [LARGE SCALE GENOMIC DNA]</scope>
    <source>
        <strain evidence="2 3">M-5</strain>
    </source>
</reference>
<gene>
    <name evidence="2" type="ORF">TH3_21323</name>
</gene>
<geneLocation type="plasmid" evidence="3"/>
<dbReference type="AlphaFoldDB" id="A0AB72UKB6"/>
<name>A0AB72UKB6_9PROT</name>
<accession>A0AB72UKB6</accession>
<evidence type="ECO:0000313" key="2">
    <source>
        <dbReference type="EMBL" id="AJD54337.1"/>
    </source>
</evidence>
<dbReference type="EMBL" id="CP004389">
    <property type="protein sequence ID" value="AJD54337.1"/>
    <property type="molecule type" value="Genomic_DNA"/>
</dbReference>
<dbReference type="KEGG" id="txi:TH3_21323"/>
<dbReference type="Pfam" id="PF08808">
    <property type="entry name" value="RES"/>
    <property type="match status" value="1"/>
</dbReference>
<keyword evidence="2" id="KW-0614">Plasmid</keyword>
<feature type="domain" description="RES" evidence="1">
    <location>
        <begin position="6"/>
        <end position="109"/>
    </location>
</feature>
<evidence type="ECO:0000313" key="3">
    <source>
        <dbReference type="Proteomes" id="UP000007127"/>
    </source>
</evidence>
<dbReference type="Proteomes" id="UP000007127">
    <property type="component" value="Plasmid"/>
</dbReference>
<proteinExistence type="predicted"/>
<organism evidence="2 3">
    <name type="scientific">Thalassospira xiamenensis M-5 = DSM 17429</name>
    <dbReference type="NCBI Taxonomy" id="1123366"/>
    <lineage>
        <taxon>Bacteria</taxon>
        <taxon>Pseudomonadati</taxon>
        <taxon>Pseudomonadota</taxon>
        <taxon>Alphaproteobacteria</taxon>
        <taxon>Rhodospirillales</taxon>
        <taxon>Thalassospiraceae</taxon>
        <taxon>Thalassospira</taxon>
    </lineage>
</organism>
<protein>
    <submittedName>
        <fullName evidence="2">RES domain-containing protein</fullName>
    </submittedName>
</protein>
<sequence>MLPKIVPTTLCCYETDFDKILDLTSPDVCNQLGISNSDLNCPWRAMKMKNQTPPSWEIADDLKSQGIQGILVNSFAPHATTENVNLVLWDWSDAAPNRIVVYDPHGALPKNQDSWK</sequence>